<dbReference type="Gene3D" id="3.30.420.40">
    <property type="match status" value="2"/>
</dbReference>
<name>A0A2S8G7N8_9BACT</name>
<evidence type="ECO:0000259" key="1">
    <source>
        <dbReference type="Pfam" id="PF01869"/>
    </source>
</evidence>
<dbReference type="InterPro" id="IPR052519">
    <property type="entry name" value="Euk-type_GlcNAc_Kinase"/>
</dbReference>
<gene>
    <name evidence="2" type="ORF">C5Y83_00410</name>
</gene>
<dbReference type="CDD" id="cd24007">
    <property type="entry name" value="ASKHA_NBD_eukNAGK-like"/>
    <property type="match status" value="1"/>
</dbReference>
<dbReference type="InterPro" id="IPR043129">
    <property type="entry name" value="ATPase_NBD"/>
</dbReference>
<sequence>MSPSTPVQPGQIVLAVDGGGTKTACCIARILDANQWEVLGNGQAGPSNPRAVGMDIATEAILLAVKSARKGLEAKDIACDHALFSIAGTLDSTVRSALTQKLRVRRLAKNLAVVPDLYPLLDCTSDQPSFGLIAGTGSVGIGRNGNGQLAIAGGWGHILGDDGSGFAIGREGLRYTLQALETTGEPFGLAAVICEQWGVSTAYEMKTHLASFSDLKSEVAQLSKIVVDQAQKSDMTAVGILLKAADDLANLVQQLRVRLDVPEKQISVRVSGGLFQRDGFFLEVLKQALGVGELKPTVEVLTEPLNCVLEMLVSGFQPVQYELLP</sequence>
<dbReference type="Pfam" id="PF01869">
    <property type="entry name" value="BcrAD_BadFG"/>
    <property type="match status" value="1"/>
</dbReference>
<dbReference type="PANTHER" id="PTHR43190">
    <property type="entry name" value="N-ACETYL-D-GLUCOSAMINE KINASE"/>
    <property type="match status" value="1"/>
</dbReference>
<dbReference type="OrthoDB" id="9772633at2"/>
<dbReference type="AlphaFoldDB" id="A0A2S8G7N8"/>
<evidence type="ECO:0000313" key="2">
    <source>
        <dbReference type="EMBL" id="PQO40437.1"/>
    </source>
</evidence>
<dbReference type="EMBL" id="PUHY01000001">
    <property type="protein sequence ID" value="PQO40437.1"/>
    <property type="molecule type" value="Genomic_DNA"/>
</dbReference>
<organism evidence="2 3">
    <name type="scientific">Blastopirellula marina</name>
    <dbReference type="NCBI Taxonomy" id="124"/>
    <lineage>
        <taxon>Bacteria</taxon>
        <taxon>Pseudomonadati</taxon>
        <taxon>Planctomycetota</taxon>
        <taxon>Planctomycetia</taxon>
        <taxon>Pirellulales</taxon>
        <taxon>Pirellulaceae</taxon>
        <taxon>Blastopirellula</taxon>
    </lineage>
</organism>
<protein>
    <recommendedName>
        <fullName evidence="1">ATPase BadF/BadG/BcrA/BcrD type domain-containing protein</fullName>
    </recommendedName>
</protein>
<feature type="domain" description="ATPase BadF/BadG/BcrA/BcrD type" evidence="1">
    <location>
        <begin position="16"/>
        <end position="281"/>
    </location>
</feature>
<dbReference type="RefSeq" id="WP_105327673.1">
    <property type="nucleotide sequence ID" value="NZ_PUHY01000001.1"/>
</dbReference>
<proteinExistence type="predicted"/>
<evidence type="ECO:0000313" key="3">
    <source>
        <dbReference type="Proteomes" id="UP000238322"/>
    </source>
</evidence>
<dbReference type="InterPro" id="IPR002731">
    <property type="entry name" value="ATPase_BadF"/>
</dbReference>
<dbReference type="Proteomes" id="UP000238322">
    <property type="component" value="Unassembled WGS sequence"/>
</dbReference>
<comment type="caution">
    <text evidence="2">The sequence shown here is derived from an EMBL/GenBank/DDBJ whole genome shotgun (WGS) entry which is preliminary data.</text>
</comment>
<accession>A0A2S8G7N8</accession>
<dbReference type="SUPFAM" id="SSF53067">
    <property type="entry name" value="Actin-like ATPase domain"/>
    <property type="match status" value="2"/>
</dbReference>
<dbReference type="PANTHER" id="PTHR43190:SF3">
    <property type="entry name" value="N-ACETYL-D-GLUCOSAMINE KINASE"/>
    <property type="match status" value="1"/>
</dbReference>
<reference evidence="2 3" key="1">
    <citation type="submission" date="2018-02" db="EMBL/GenBank/DDBJ databases">
        <title>Comparative genomes isolates from brazilian mangrove.</title>
        <authorList>
            <person name="Araujo J.E."/>
            <person name="Taketani R.G."/>
            <person name="Silva M.C.P."/>
            <person name="Loureco M.V."/>
            <person name="Andreote F.D."/>
        </authorList>
    </citation>
    <scope>NUCLEOTIDE SEQUENCE [LARGE SCALE GENOMIC DNA]</scope>
    <source>
        <strain evidence="2 3">Hex-1 MGV</strain>
    </source>
</reference>